<organism evidence="2 4">
    <name type="scientific">Plantactinospora veratri</name>
    <dbReference type="NCBI Taxonomy" id="1436122"/>
    <lineage>
        <taxon>Bacteria</taxon>
        <taxon>Bacillati</taxon>
        <taxon>Actinomycetota</taxon>
        <taxon>Actinomycetes</taxon>
        <taxon>Micromonosporales</taxon>
        <taxon>Micromonosporaceae</taxon>
        <taxon>Plantactinospora</taxon>
    </lineage>
</organism>
<feature type="chain" id="PRO_5045032736" description="Secreted protein" evidence="1">
    <location>
        <begin position="30"/>
        <end position="156"/>
    </location>
</feature>
<comment type="caution">
    <text evidence="2">The sequence shown here is derived from an EMBL/GenBank/DDBJ whole genome shotgun (WGS) entry which is preliminary data.</text>
</comment>
<evidence type="ECO:0008006" key="5">
    <source>
        <dbReference type="Google" id="ProtNLM"/>
    </source>
</evidence>
<proteinExistence type="predicted"/>
<dbReference type="EMBL" id="JAZGQL010000012">
    <property type="protein sequence ID" value="MEE6308780.1"/>
    <property type="molecule type" value="Genomic_DNA"/>
</dbReference>
<dbReference type="RefSeq" id="WP_331209060.1">
    <property type="nucleotide sequence ID" value="NZ_JAZGQL010000012.1"/>
</dbReference>
<protein>
    <recommendedName>
        <fullName evidence="5">Secreted protein</fullName>
    </recommendedName>
</protein>
<evidence type="ECO:0000313" key="4">
    <source>
        <dbReference type="Proteomes" id="UP001339911"/>
    </source>
</evidence>
<name>A0ABU7SFS1_9ACTN</name>
<keyword evidence="4" id="KW-1185">Reference proteome</keyword>
<keyword evidence="1" id="KW-0732">Signal</keyword>
<sequence length="156" mass="16900">MRRRRFLSYLLTVALAAVGIVTVANPAAAAPPSLCTGLGFTNGRYVSTNNAKNGNGAHLAATLCWQPLGGSPGMYHTYTYWRITDNAANGAGATIRLEWLDFNDRKHYRVPENHMRAWEYGETEAGGMTLTSINSLYVRACLTNTNSPAHHCGPAA</sequence>
<accession>A0ABU7SFS1</accession>
<gene>
    <name evidence="2" type="ORF">V1634_18270</name>
    <name evidence="3" type="ORF">V1634_27560</name>
</gene>
<reference evidence="2 4" key="1">
    <citation type="submission" date="2024-01" db="EMBL/GenBank/DDBJ databases">
        <title>Genome insights into Plantactinospora veratri sp. nov.</title>
        <authorList>
            <person name="Wang L."/>
        </authorList>
    </citation>
    <scope>NUCLEOTIDE SEQUENCE [LARGE SCALE GENOMIC DNA]</scope>
    <source>
        <strain evidence="2 4">NEAU-FHS4</strain>
    </source>
</reference>
<dbReference type="EMBL" id="JAZGQL010000027">
    <property type="protein sequence ID" value="MEE6310604.1"/>
    <property type="molecule type" value="Genomic_DNA"/>
</dbReference>
<feature type="signal peptide" evidence="1">
    <location>
        <begin position="1"/>
        <end position="29"/>
    </location>
</feature>
<dbReference type="Proteomes" id="UP001339911">
    <property type="component" value="Unassembled WGS sequence"/>
</dbReference>
<evidence type="ECO:0000313" key="3">
    <source>
        <dbReference type="EMBL" id="MEE6310604.1"/>
    </source>
</evidence>
<evidence type="ECO:0000256" key="1">
    <source>
        <dbReference type="SAM" id="SignalP"/>
    </source>
</evidence>
<evidence type="ECO:0000313" key="2">
    <source>
        <dbReference type="EMBL" id="MEE6308780.1"/>
    </source>
</evidence>